<feature type="domain" description="Glycine dehydrogenase C-terminal" evidence="9">
    <location>
        <begin position="808"/>
        <end position="929"/>
    </location>
</feature>
<dbReference type="CDD" id="cd00613">
    <property type="entry name" value="GDC-P"/>
    <property type="match status" value="1"/>
</dbReference>
<dbReference type="GO" id="GO:0019464">
    <property type="term" value="P:glycine decarboxylation via glycine cleavage system"/>
    <property type="evidence" value="ECO:0007669"/>
    <property type="project" value="TreeGrafter"/>
</dbReference>
<comment type="catalytic activity">
    <reaction evidence="5 7">
        <text>N(6)-[(R)-lipoyl]-L-lysyl-[glycine-cleavage complex H protein] + glycine + H(+) = N(6)-[(R)-S(8)-aminomethyldihydrolipoyl]-L-lysyl-[glycine-cleavage complex H protein] + CO2</text>
        <dbReference type="Rhea" id="RHEA:24304"/>
        <dbReference type="Rhea" id="RHEA-COMP:10494"/>
        <dbReference type="Rhea" id="RHEA-COMP:10495"/>
        <dbReference type="ChEBI" id="CHEBI:15378"/>
        <dbReference type="ChEBI" id="CHEBI:16526"/>
        <dbReference type="ChEBI" id="CHEBI:57305"/>
        <dbReference type="ChEBI" id="CHEBI:83099"/>
        <dbReference type="ChEBI" id="CHEBI:83143"/>
        <dbReference type="EC" id="1.4.4.2"/>
    </reaction>
</comment>
<organism evidence="10 11">
    <name type="scientific">Collybiopsis confluens</name>
    <dbReference type="NCBI Taxonomy" id="2823264"/>
    <lineage>
        <taxon>Eukaryota</taxon>
        <taxon>Fungi</taxon>
        <taxon>Dikarya</taxon>
        <taxon>Basidiomycota</taxon>
        <taxon>Agaricomycotina</taxon>
        <taxon>Agaricomycetes</taxon>
        <taxon>Agaricomycetidae</taxon>
        <taxon>Agaricales</taxon>
        <taxon>Marasmiineae</taxon>
        <taxon>Omphalotaceae</taxon>
        <taxon>Collybiopsis</taxon>
    </lineage>
</organism>
<keyword evidence="7" id="KW-0496">Mitochondrion</keyword>
<comment type="caution">
    <text evidence="10">The sequence shown here is derived from an EMBL/GenBank/DDBJ whole genome shotgun (WGS) entry which is preliminary data.</text>
</comment>
<dbReference type="InterPro" id="IPR003437">
    <property type="entry name" value="GcvP"/>
</dbReference>
<dbReference type="InterPro" id="IPR049316">
    <property type="entry name" value="GDC-P_C"/>
</dbReference>
<dbReference type="InterPro" id="IPR049315">
    <property type="entry name" value="GDC-P_N"/>
</dbReference>
<dbReference type="InterPro" id="IPR015421">
    <property type="entry name" value="PyrdxlP-dep_Trfase_major"/>
</dbReference>
<keyword evidence="3 6" id="KW-0663">Pyridoxal phosphate</keyword>
<dbReference type="GO" id="GO:0004375">
    <property type="term" value="F:glycine dehydrogenase (decarboxylating) activity"/>
    <property type="evidence" value="ECO:0007669"/>
    <property type="project" value="UniProtKB-UniRule"/>
</dbReference>
<dbReference type="PANTHER" id="PTHR11773">
    <property type="entry name" value="GLYCINE DEHYDROGENASE, DECARBOXYLATING"/>
    <property type="match status" value="1"/>
</dbReference>
<evidence type="ECO:0000256" key="5">
    <source>
        <dbReference type="ARBA" id="ARBA00049026"/>
    </source>
</evidence>
<keyword evidence="11" id="KW-1185">Reference proteome</keyword>
<reference evidence="10 11" key="1">
    <citation type="journal article" date="2020" name="ISME J.">
        <title>Uncovering the hidden diversity of litter-decomposition mechanisms in mushroom-forming fungi.</title>
        <authorList>
            <person name="Floudas D."/>
            <person name="Bentzer J."/>
            <person name="Ahren D."/>
            <person name="Johansson T."/>
            <person name="Persson P."/>
            <person name="Tunlid A."/>
        </authorList>
    </citation>
    <scope>NUCLEOTIDE SEQUENCE [LARGE SCALE GENOMIC DNA]</scope>
    <source>
        <strain evidence="10 11">CBS 406.79</strain>
    </source>
</reference>
<evidence type="ECO:0000256" key="6">
    <source>
        <dbReference type="PIRSR" id="PIRSR603437-50"/>
    </source>
</evidence>
<dbReference type="FunFam" id="3.90.1150.10:FF:000097">
    <property type="entry name" value="Glycine cleavage system P protein"/>
    <property type="match status" value="1"/>
</dbReference>
<evidence type="ECO:0000256" key="7">
    <source>
        <dbReference type="RuleBase" id="RU364056"/>
    </source>
</evidence>
<keyword evidence="4 7" id="KW-0560">Oxidoreductase</keyword>
<feature type="domain" description="Glycine cleavage system P-protein N-terminal" evidence="8">
    <location>
        <begin position="483"/>
        <end position="764"/>
    </location>
</feature>
<comment type="subunit">
    <text evidence="7">The glycine cleavage system is composed of four proteins: P, T, L and H.</text>
</comment>
<dbReference type="InterPro" id="IPR020581">
    <property type="entry name" value="GDC_P"/>
</dbReference>
<dbReference type="Pfam" id="PF02347">
    <property type="entry name" value="GDC-P"/>
    <property type="match status" value="2"/>
</dbReference>
<comment type="subcellular location">
    <subcellularLocation>
        <location evidence="7">Mitochondrion</location>
    </subcellularLocation>
</comment>
<dbReference type="GO" id="GO:0005960">
    <property type="term" value="C:glycine cleavage complex"/>
    <property type="evidence" value="ECO:0007669"/>
    <property type="project" value="TreeGrafter"/>
</dbReference>
<dbReference type="EC" id="1.4.4.2" evidence="7"/>
<comment type="similarity">
    <text evidence="2 7">Belongs to the GcvP family.</text>
</comment>
<evidence type="ECO:0000256" key="4">
    <source>
        <dbReference type="ARBA" id="ARBA00023002"/>
    </source>
</evidence>
<accession>A0A8H5HS78</accession>
<evidence type="ECO:0000313" key="11">
    <source>
        <dbReference type="Proteomes" id="UP000518752"/>
    </source>
</evidence>
<evidence type="ECO:0000259" key="8">
    <source>
        <dbReference type="Pfam" id="PF02347"/>
    </source>
</evidence>
<dbReference type="SUPFAM" id="SSF53383">
    <property type="entry name" value="PLP-dependent transferases"/>
    <property type="match status" value="2"/>
</dbReference>
<feature type="modified residue" description="N6-(pyridoxal phosphate)lysine" evidence="6">
    <location>
        <position position="737"/>
    </location>
</feature>
<comment type="cofactor">
    <cofactor evidence="1 6 7">
        <name>pyridoxal 5'-phosphate</name>
        <dbReference type="ChEBI" id="CHEBI:597326"/>
    </cofactor>
</comment>
<comment type="function">
    <text evidence="7">The glycine cleavage system catalyzes the degradation of glycine.</text>
</comment>
<evidence type="ECO:0000313" key="10">
    <source>
        <dbReference type="EMBL" id="KAF5388532.1"/>
    </source>
</evidence>
<dbReference type="EMBL" id="JAACJN010000029">
    <property type="protein sequence ID" value="KAF5388532.1"/>
    <property type="molecule type" value="Genomic_DNA"/>
</dbReference>
<dbReference type="OrthoDB" id="6537869at2759"/>
<keyword evidence="7" id="KW-0809">Transit peptide</keyword>
<protein>
    <recommendedName>
        <fullName evidence="7">Glycine cleavage system P protein</fullName>
        <ecNumber evidence="7">1.4.4.2</ecNumber>
    </recommendedName>
</protein>
<dbReference type="GO" id="GO:0005739">
    <property type="term" value="C:mitochondrion"/>
    <property type="evidence" value="ECO:0007669"/>
    <property type="project" value="UniProtKB-SubCell"/>
</dbReference>
<dbReference type="FunFam" id="3.40.640.10:FF:000007">
    <property type="entry name" value="glycine dehydrogenase (Decarboxylating), mitochondrial"/>
    <property type="match status" value="1"/>
</dbReference>
<dbReference type="FunFam" id="3.40.640.10:FF:000005">
    <property type="entry name" value="Glycine dehydrogenase (decarboxylating), mitochondrial"/>
    <property type="match status" value="1"/>
</dbReference>
<dbReference type="PANTHER" id="PTHR11773:SF1">
    <property type="entry name" value="GLYCINE DEHYDROGENASE (DECARBOXYLATING), MITOCHONDRIAL"/>
    <property type="match status" value="1"/>
</dbReference>
<evidence type="ECO:0000256" key="1">
    <source>
        <dbReference type="ARBA" id="ARBA00001933"/>
    </source>
</evidence>
<dbReference type="Pfam" id="PF21478">
    <property type="entry name" value="GcvP2_C"/>
    <property type="match status" value="1"/>
</dbReference>
<dbReference type="Gene3D" id="3.90.1150.10">
    <property type="entry name" value="Aspartate Aminotransferase, domain 1"/>
    <property type="match status" value="2"/>
</dbReference>
<dbReference type="InterPro" id="IPR015422">
    <property type="entry name" value="PyrdxlP-dep_Trfase_small"/>
</dbReference>
<sequence length="991" mass="107878">MAAICRAIHQLPRHSLSRVRFFASARRPNSLFAPLDDFPQRHIGPDDAETATMLSHLRFQTIEAFIAETIPSKITIPSSEISNDTIPALSESQLLARAKELGALNKPYKSYIGMGYHCAVVPPVILRNVIENPQWYTPYTPYQPEIAQGRLESLVNFQTMVMSLTSMDIANASLLDEATAAAEGMVMSFASSGFRKRKFLADSGVLPQTLAVLRTRAKGFGIDLVVADAASFVEDHALREEICGVLLQYPDVNGQIKDFSSLADSVHAAGALVVCATDLLALTMIKPPGEWGADIVLGNSARFGVPSGYGGPHGAFFAVTDKLKRKMPGRLVGRSRDVNGKPAYRLALQTREQHIRREKATSNICTSQALLANMAAMYAVYHGPIGIQNIANKIHGFTQVLKSNLESFGYRIVNKSFFDTITVQVPNANALHNASVAAGINLRRIDDNHVGATLDESVTPNNLVALINVFAVASSSPLVSFSQLQEPSTSSIPSVLKRSSPFLPHPVFNKHHSETEMLRYINHLASKDVGLVHSMIPLGSCTMKLNSTSSMIPLTWSEYSCIHPFVPMDQVQGYGTVIRELEQDLAKITGFHSTSLQPNSGAAGEYAGLCVIRAYHESRGEEDRDICLIPLSAHGTNPASAVMAGLKVVSVKVLDDGNLDLDDLRSKAEKHKSKLAAFMITYPSTFGVFEDGVQEACKIIHDNGGQVYLDGANLNAQIGFTNPATCGGDVCHLNLHKTFAIPHGGGGPGVGPICVAEHLSPFLPSHPMLPQGDKSIEAVSAGPFGSSSIHLISWAYIKMLGGQGLSQATTAALLNANYMASRLSGHYNLRYKNVNGRVAHELLIDLAEFDKKAGLKVMDFAKRLQDYGFHPPTCSWPISTCMLIEPTESETLEEIDRFCDAMIQIRKEAEDVITGVQPRDNNVLKNAPHPMHVIATSDAEWNRPYSRHTAAYPLPYLEEKKFWPTVSRIDDAYGDLNLVCDCPSVEELAIS</sequence>
<name>A0A8H5HS78_9AGAR</name>
<evidence type="ECO:0000259" key="9">
    <source>
        <dbReference type="Pfam" id="PF21478"/>
    </source>
</evidence>
<evidence type="ECO:0000256" key="3">
    <source>
        <dbReference type="ARBA" id="ARBA00022898"/>
    </source>
</evidence>
<dbReference type="InterPro" id="IPR015424">
    <property type="entry name" value="PyrdxlP-dep_Trfase"/>
</dbReference>
<evidence type="ECO:0000256" key="2">
    <source>
        <dbReference type="ARBA" id="ARBA00010756"/>
    </source>
</evidence>
<dbReference type="Proteomes" id="UP000518752">
    <property type="component" value="Unassembled WGS sequence"/>
</dbReference>
<proteinExistence type="inferred from homology"/>
<dbReference type="GO" id="GO:0030170">
    <property type="term" value="F:pyridoxal phosphate binding"/>
    <property type="evidence" value="ECO:0007669"/>
    <property type="project" value="TreeGrafter"/>
</dbReference>
<dbReference type="NCBIfam" id="TIGR00461">
    <property type="entry name" value="gcvP"/>
    <property type="match status" value="1"/>
</dbReference>
<dbReference type="AlphaFoldDB" id="A0A8H5HS78"/>
<dbReference type="GO" id="GO:0016594">
    <property type="term" value="F:glycine binding"/>
    <property type="evidence" value="ECO:0007669"/>
    <property type="project" value="TreeGrafter"/>
</dbReference>
<feature type="domain" description="Glycine cleavage system P-protein N-terminal" evidence="8">
    <location>
        <begin position="40"/>
        <end position="470"/>
    </location>
</feature>
<dbReference type="Gene3D" id="3.40.640.10">
    <property type="entry name" value="Type I PLP-dependent aspartate aminotransferase-like (Major domain)"/>
    <property type="match status" value="2"/>
</dbReference>
<gene>
    <name evidence="10" type="ORF">D9757_004653</name>
</gene>